<dbReference type="Pfam" id="PF09956">
    <property type="entry name" value="Phage_cement_2"/>
    <property type="match status" value="1"/>
</dbReference>
<reference evidence="2" key="1">
    <citation type="submission" date="2016-10" db="EMBL/GenBank/DDBJ databases">
        <authorList>
            <person name="Varghese N."/>
            <person name="Submissions S."/>
        </authorList>
    </citation>
    <scope>NUCLEOTIDE SEQUENCE [LARGE SCALE GENOMIC DNA]</scope>
    <source>
        <strain evidence="2">NRRL B-59562</strain>
    </source>
</reference>
<dbReference type="RefSeq" id="WP_090231166.1">
    <property type="nucleotide sequence ID" value="NZ_FNNU01000006.1"/>
</dbReference>
<dbReference type="AlphaFoldDB" id="A0A1H3EJP2"/>
<dbReference type="STRING" id="1007099.SAMN05216287_3751"/>
<name>A0A1H3EJP2_9PSED</name>
<proteinExistence type="predicted"/>
<organism evidence="1 2">
    <name type="scientific">Pseudomonas kuykendallii</name>
    <dbReference type="NCBI Taxonomy" id="1007099"/>
    <lineage>
        <taxon>Bacteria</taxon>
        <taxon>Pseudomonadati</taxon>
        <taxon>Pseudomonadota</taxon>
        <taxon>Gammaproteobacteria</taxon>
        <taxon>Pseudomonadales</taxon>
        <taxon>Pseudomonadaceae</taxon>
        <taxon>Pseudomonas</taxon>
    </lineage>
</organism>
<gene>
    <name evidence="1" type="ORF">SAMN05216287_3751</name>
</gene>
<dbReference type="OrthoDB" id="7023969at2"/>
<dbReference type="EMBL" id="FNNU01000006">
    <property type="protein sequence ID" value="SDX78911.1"/>
    <property type="molecule type" value="Genomic_DNA"/>
</dbReference>
<dbReference type="InterPro" id="IPR011231">
    <property type="entry name" value="Phage_VT1-Sakai_H0018"/>
</dbReference>
<sequence>MATNYIEDGESLTLIAPAGGVVSGVPLAINTLMVVPLTTAAEGETFAGKPNGVWKLGCTAGLKAGVKVSLKAGALVADGTASSVPFGKLTADEAGGYAPALLIQQ</sequence>
<accession>A0A1H3EJP2</accession>
<protein>
    <submittedName>
        <fullName evidence="1">Predicted phage recombinase, RecA/RadA family</fullName>
    </submittedName>
</protein>
<evidence type="ECO:0000313" key="2">
    <source>
        <dbReference type="Proteomes" id="UP000243778"/>
    </source>
</evidence>
<evidence type="ECO:0000313" key="1">
    <source>
        <dbReference type="EMBL" id="SDX78911.1"/>
    </source>
</evidence>
<keyword evidence="2" id="KW-1185">Reference proteome</keyword>
<dbReference type="Proteomes" id="UP000243778">
    <property type="component" value="Unassembled WGS sequence"/>
</dbReference>